<gene>
    <name evidence="4" type="ORF">PR001_g22438</name>
</gene>
<dbReference type="AlphaFoldDB" id="A0A6A3IVH8"/>
<comment type="caution">
    <text evidence="4">The sequence shown here is derived from an EMBL/GenBank/DDBJ whole genome shotgun (WGS) entry which is preliminary data.</text>
</comment>
<organism evidence="4 5">
    <name type="scientific">Phytophthora rubi</name>
    <dbReference type="NCBI Taxonomy" id="129364"/>
    <lineage>
        <taxon>Eukaryota</taxon>
        <taxon>Sar</taxon>
        <taxon>Stramenopiles</taxon>
        <taxon>Oomycota</taxon>
        <taxon>Peronosporomycetes</taxon>
        <taxon>Peronosporales</taxon>
        <taxon>Peronosporaceae</taxon>
        <taxon>Phytophthora</taxon>
    </lineage>
</organism>
<feature type="domain" description="DDE Tnp4" evidence="3">
    <location>
        <begin position="152"/>
        <end position="301"/>
    </location>
</feature>
<dbReference type="PANTHER" id="PTHR48471">
    <property type="entry name" value="DDE TNP4 DOMAIN-CONTAINING PROTEIN"/>
    <property type="match status" value="1"/>
</dbReference>
<comment type="cofactor">
    <cofactor evidence="1">
        <name>a divalent metal cation</name>
        <dbReference type="ChEBI" id="CHEBI:60240"/>
    </cofactor>
</comment>
<sequence length="325" mass="35626">MDLGAVRRAIHKRLVEEAWKIARRSRHYLTAPGRAKQLRLDAATTQVRAVLLPAACDGKRGPSDQAAVPSPGAGSHPLLLRRIDGARSALQIFRRAAHDAITVSAQGGRSPGKALTNFAPARISWPSHKQQAELARLVGAREPLLTHTFGFIDGKNLKVQEPSNADMQNAMYNGWLHSVYVTGTICFAADGCIIWSKHNCPGSWNDADTSLGFRMKLLDPAFCPDTRMNVVSDSAFSCSASVAGRFLTPLKDGDLDRILPSLRSPARLLHNATTSARQAAEWGMGSIQKVFHRLNLPLPYDPKLRGLRPTNIFRLVNYRVRTVGI</sequence>
<accession>A0A6A3IVH8</accession>
<name>A0A6A3IVH8_9STRA</name>
<proteinExistence type="predicted"/>
<evidence type="ECO:0000259" key="3">
    <source>
        <dbReference type="Pfam" id="PF13359"/>
    </source>
</evidence>
<evidence type="ECO:0000256" key="1">
    <source>
        <dbReference type="ARBA" id="ARBA00001968"/>
    </source>
</evidence>
<evidence type="ECO:0000256" key="2">
    <source>
        <dbReference type="ARBA" id="ARBA00022723"/>
    </source>
</evidence>
<keyword evidence="2" id="KW-0479">Metal-binding</keyword>
<protein>
    <recommendedName>
        <fullName evidence="3">DDE Tnp4 domain-containing protein</fullName>
    </recommendedName>
</protein>
<dbReference type="PANTHER" id="PTHR48471:SF1">
    <property type="entry name" value="DDE TNP4 DOMAIN-CONTAINING PROTEIN"/>
    <property type="match status" value="1"/>
</dbReference>
<reference evidence="4 5" key="1">
    <citation type="submission" date="2018-09" db="EMBL/GenBank/DDBJ databases">
        <title>Genomic investigation of the strawberry pathogen Phytophthora fragariae indicates pathogenicity is determined by transcriptional variation in three key races.</title>
        <authorList>
            <person name="Adams T.M."/>
            <person name="Armitage A.D."/>
            <person name="Sobczyk M.K."/>
            <person name="Bates H.J."/>
            <person name="Dunwell J.M."/>
            <person name="Nellist C.F."/>
            <person name="Harrison R.J."/>
        </authorList>
    </citation>
    <scope>NUCLEOTIDE SEQUENCE [LARGE SCALE GENOMIC DNA]</scope>
    <source>
        <strain evidence="4 5">SCRP249</strain>
    </source>
</reference>
<dbReference type="Proteomes" id="UP000429607">
    <property type="component" value="Unassembled WGS sequence"/>
</dbReference>
<dbReference type="InterPro" id="IPR027806">
    <property type="entry name" value="HARBI1_dom"/>
</dbReference>
<evidence type="ECO:0000313" key="5">
    <source>
        <dbReference type="Proteomes" id="UP000429607"/>
    </source>
</evidence>
<dbReference type="Pfam" id="PF13359">
    <property type="entry name" value="DDE_Tnp_4"/>
    <property type="match status" value="1"/>
</dbReference>
<dbReference type="EMBL" id="QXFV01002494">
    <property type="protein sequence ID" value="KAE8987036.1"/>
    <property type="molecule type" value="Genomic_DNA"/>
</dbReference>
<dbReference type="GO" id="GO:0046872">
    <property type="term" value="F:metal ion binding"/>
    <property type="evidence" value="ECO:0007669"/>
    <property type="project" value="UniProtKB-KW"/>
</dbReference>
<evidence type="ECO:0000313" key="4">
    <source>
        <dbReference type="EMBL" id="KAE8987036.1"/>
    </source>
</evidence>